<feature type="compositionally biased region" description="Polar residues" evidence="8">
    <location>
        <begin position="51"/>
        <end position="69"/>
    </location>
</feature>
<evidence type="ECO:0000256" key="2">
    <source>
        <dbReference type="ARBA" id="ARBA00022517"/>
    </source>
</evidence>
<comment type="caution">
    <text evidence="9">The sequence shown here is derived from an EMBL/GenBank/DDBJ whole genome shotgun (WGS) entry which is preliminary data.</text>
</comment>
<dbReference type="PANTHER" id="PTHR17039">
    <property type="entry name" value="U3 SMALL NUCLEOLAR RIBONUCLEOPROTEIN PROTEIN MPP10"/>
    <property type="match status" value="1"/>
</dbReference>
<keyword evidence="2 7" id="KW-0690">Ribosome biogenesis</keyword>
<accession>A0A4Y7TLD5</accession>
<evidence type="ECO:0000256" key="1">
    <source>
        <dbReference type="ARBA" id="ARBA00004604"/>
    </source>
</evidence>
<feature type="region of interest" description="Disordered" evidence="8">
    <location>
        <begin position="51"/>
        <end position="82"/>
    </location>
</feature>
<keyword evidence="4 7" id="KW-0539">Nucleus</keyword>
<evidence type="ECO:0000256" key="6">
    <source>
        <dbReference type="ARBA" id="ARBA00029455"/>
    </source>
</evidence>
<evidence type="ECO:0000256" key="8">
    <source>
        <dbReference type="SAM" id="MobiDB-lite"/>
    </source>
</evidence>
<proteinExistence type="inferred from homology"/>
<keyword evidence="10" id="KW-1185">Reference proteome</keyword>
<feature type="compositionally biased region" description="Basic and acidic residues" evidence="8">
    <location>
        <begin position="530"/>
        <end position="544"/>
    </location>
</feature>
<keyword evidence="5 7" id="KW-0687">Ribonucleoprotein</keyword>
<comment type="similarity">
    <text evidence="6 7">Belongs to the MPP10 family.</text>
</comment>
<evidence type="ECO:0000313" key="9">
    <source>
        <dbReference type="EMBL" id="TEB35007.1"/>
    </source>
</evidence>
<feature type="compositionally biased region" description="Acidic residues" evidence="8">
    <location>
        <begin position="142"/>
        <end position="182"/>
    </location>
</feature>
<feature type="compositionally biased region" description="Basic and acidic residues" evidence="8">
    <location>
        <begin position="338"/>
        <end position="351"/>
    </location>
</feature>
<dbReference type="STRING" id="71717.A0A4Y7TLD5"/>
<reference evidence="9 10" key="1">
    <citation type="journal article" date="2019" name="Nat. Ecol. Evol.">
        <title>Megaphylogeny resolves global patterns of mushroom evolution.</title>
        <authorList>
            <person name="Varga T."/>
            <person name="Krizsan K."/>
            <person name="Foldi C."/>
            <person name="Dima B."/>
            <person name="Sanchez-Garcia M."/>
            <person name="Sanchez-Ramirez S."/>
            <person name="Szollosi G.J."/>
            <person name="Szarkandi J.G."/>
            <person name="Papp V."/>
            <person name="Albert L."/>
            <person name="Andreopoulos W."/>
            <person name="Angelini C."/>
            <person name="Antonin V."/>
            <person name="Barry K.W."/>
            <person name="Bougher N.L."/>
            <person name="Buchanan P."/>
            <person name="Buyck B."/>
            <person name="Bense V."/>
            <person name="Catcheside P."/>
            <person name="Chovatia M."/>
            <person name="Cooper J."/>
            <person name="Damon W."/>
            <person name="Desjardin D."/>
            <person name="Finy P."/>
            <person name="Geml J."/>
            <person name="Haridas S."/>
            <person name="Hughes K."/>
            <person name="Justo A."/>
            <person name="Karasinski D."/>
            <person name="Kautmanova I."/>
            <person name="Kiss B."/>
            <person name="Kocsube S."/>
            <person name="Kotiranta H."/>
            <person name="LaButti K.M."/>
            <person name="Lechner B.E."/>
            <person name="Liimatainen K."/>
            <person name="Lipzen A."/>
            <person name="Lukacs Z."/>
            <person name="Mihaltcheva S."/>
            <person name="Morgado L.N."/>
            <person name="Niskanen T."/>
            <person name="Noordeloos M.E."/>
            <person name="Ohm R.A."/>
            <person name="Ortiz-Santana B."/>
            <person name="Ovrebo C."/>
            <person name="Racz N."/>
            <person name="Riley R."/>
            <person name="Savchenko A."/>
            <person name="Shiryaev A."/>
            <person name="Soop K."/>
            <person name="Spirin V."/>
            <person name="Szebenyi C."/>
            <person name="Tomsovsky M."/>
            <person name="Tulloss R.E."/>
            <person name="Uehling J."/>
            <person name="Grigoriev I.V."/>
            <person name="Vagvolgyi C."/>
            <person name="Papp T."/>
            <person name="Martin F.M."/>
            <person name="Miettinen O."/>
            <person name="Hibbett D.S."/>
            <person name="Nagy L.G."/>
        </authorList>
    </citation>
    <scope>NUCLEOTIDE SEQUENCE [LARGE SCALE GENOMIC DNA]</scope>
    <source>
        <strain evidence="9 10">FP101781</strain>
    </source>
</reference>
<organism evidence="9 10">
    <name type="scientific">Coprinellus micaceus</name>
    <name type="common">Glistening ink-cap mushroom</name>
    <name type="synonym">Coprinus micaceus</name>
    <dbReference type="NCBI Taxonomy" id="71717"/>
    <lineage>
        <taxon>Eukaryota</taxon>
        <taxon>Fungi</taxon>
        <taxon>Dikarya</taxon>
        <taxon>Basidiomycota</taxon>
        <taxon>Agaricomycotina</taxon>
        <taxon>Agaricomycetes</taxon>
        <taxon>Agaricomycetidae</taxon>
        <taxon>Agaricales</taxon>
        <taxon>Agaricineae</taxon>
        <taxon>Psathyrellaceae</taxon>
        <taxon>Coprinellus</taxon>
    </lineage>
</organism>
<dbReference type="OrthoDB" id="445326at2759"/>
<dbReference type="AlphaFoldDB" id="A0A4Y7TLD5"/>
<evidence type="ECO:0000256" key="4">
    <source>
        <dbReference type="ARBA" id="ARBA00023242"/>
    </source>
</evidence>
<dbReference type="PANTHER" id="PTHR17039:SF0">
    <property type="entry name" value="U3 SMALL NUCLEOLAR RIBONUCLEOPROTEIN PROTEIN MPP10"/>
    <property type="match status" value="1"/>
</dbReference>
<feature type="region of interest" description="Disordered" evidence="8">
    <location>
        <begin position="139"/>
        <end position="207"/>
    </location>
</feature>
<evidence type="ECO:0000313" key="10">
    <source>
        <dbReference type="Proteomes" id="UP000298030"/>
    </source>
</evidence>
<dbReference type="Proteomes" id="UP000298030">
    <property type="component" value="Unassembled WGS sequence"/>
</dbReference>
<feature type="region of interest" description="Disordered" evidence="8">
    <location>
        <begin position="522"/>
        <end position="580"/>
    </location>
</feature>
<feature type="compositionally biased region" description="Acidic residues" evidence="8">
    <location>
        <begin position="232"/>
        <end position="244"/>
    </location>
</feature>
<evidence type="ECO:0000256" key="3">
    <source>
        <dbReference type="ARBA" id="ARBA00022552"/>
    </source>
</evidence>
<feature type="compositionally biased region" description="Low complexity" evidence="8">
    <location>
        <begin position="259"/>
        <end position="276"/>
    </location>
</feature>
<comment type="function">
    <text evidence="7">Involved in nucleolar processing of pre-18S ribosomal RNA.</text>
</comment>
<name>A0A4Y7TLD5_COPMI</name>
<dbReference type="Pfam" id="PF04006">
    <property type="entry name" value="Mpp10"/>
    <property type="match status" value="2"/>
</dbReference>
<feature type="compositionally biased region" description="Basic and acidic residues" evidence="8">
    <location>
        <begin position="554"/>
        <end position="565"/>
    </location>
</feature>
<dbReference type="PIRSF" id="PIRSF017300">
    <property type="entry name" value="snoRNP_Mpp10"/>
    <property type="match status" value="1"/>
</dbReference>
<comment type="subcellular location">
    <subcellularLocation>
        <location evidence="1 7">Nucleus</location>
        <location evidence="1 7">Nucleolus</location>
    </subcellularLocation>
</comment>
<feature type="region of interest" description="Disordered" evidence="8">
    <location>
        <begin position="219"/>
        <end position="368"/>
    </location>
</feature>
<dbReference type="GO" id="GO:0032040">
    <property type="term" value="C:small-subunit processome"/>
    <property type="evidence" value="ECO:0007669"/>
    <property type="project" value="TreeGrafter"/>
</dbReference>
<dbReference type="GO" id="GO:0034457">
    <property type="term" value="C:Mpp10 complex"/>
    <property type="evidence" value="ECO:0007669"/>
    <property type="project" value="UniProtKB-UniRule"/>
</dbReference>
<feature type="compositionally biased region" description="Acidic residues" evidence="8">
    <location>
        <begin position="299"/>
        <end position="315"/>
    </location>
</feature>
<keyword evidence="3 7" id="KW-0698">rRNA processing</keyword>
<evidence type="ECO:0000256" key="5">
    <source>
        <dbReference type="ARBA" id="ARBA00023274"/>
    </source>
</evidence>
<sequence>MATVVLIPEVSDLTKAVERPEQLAPAAKFIFDLSLKSEEGSLKHVNDLISSITPSQAPQTRSQTRNASQRDVPPPTNTLFKPTPLTSLFIESLDEEQIWAQLDIRTKHMCEVLDVVLESELPEEDDVGDEEDELAKAMQEEGFNEGDEDEEDEEMDFEEEDGVMELDDGSDESEGSSSEGEEAPMQVMPRKRRKGKGPTSELDDGFFSLNSFKAEIEKMEAKSSSRGHLAAEDDSEEEDFDNEVDLFAPVDEEKGTQRAAPSPKKSKASEAGSSKGVRFHDEVRVKKIKAAGKGRPLNDDDDDGYGEIITEEDASDSGKMESFETGSQDFEDSEDEGEMHRKAIQRLKDDLLADDDEKDESMNDLTTHERRMAELKDQIAELELENVGQRSWTLMGEADARARPQNSLLEEDLEFERTMKPTPVITEEAVHSLEELIKIRILEKPVRRRYRDGKLKKEHDEIEEQWDNICNKLDALSNAHYVPKQPKSLISSVSNISTATMESALPTTRSAASMLAPEEVFAAESSQPRARTELTPAEKRAQRAKDRKAKRKQRDMLDKTVDKVARSRNPGSVKKQKQAALESIVKHGKGVTVVGKAAKDLKARGKLPKKAS</sequence>
<dbReference type="GO" id="GO:0005732">
    <property type="term" value="C:sno(s)RNA-containing ribonucleoprotein complex"/>
    <property type="evidence" value="ECO:0007669"/>
    <property type="project" value="UniProtKB-UniRule"/>
</dbReference>
<gene>
    <name evidence="9" type="ORF">FA13DRAFT_1728803</name>
</gene>
<dbReference type="EMBL" id="QPFP01000008">
    <property type="protein sequence ID" value="TEB35007.1"/>
    <property type="molecule type" value="Genomic_DNA"/>
</dbReference>
<evidence type="ECO:0000256" key="7">
    <source>
        <dbReference type="PIRNR" id="PIRNR017300"/>
    </source>
</evidence>
<protein>
    <recommendedName>
        <fullName evidence="7">U3 small nucleolar ribonucleoprotein protein MPP10</fullName>
    </recommendedName>
</protein>
<dbReference type="InterPro" id="IPR012173">
    <property type="entry name" value="Mpp10"/>
</dbReference>
<dbReference type="GO" id="GO:0006364">
    <property type="term" value="P:rRNA processing"/>
    <property type="evidence" value="ECO:0007669"/>
    <property type="project" value="UniProtKB-KW"/>
</dbReference>